<comment type="caution">
    <text evidence="7">The sequence shown here is derived from an EMBL/GenBank/DDBJ whole genome shotgun (WGS) entry which is preliminary data.</text>
</comment>
<sequence>MKRFWQLLLVTPLLFVTVGNTPVYAEQPVAPDELADATAVPEDHMLVNAIQDKSIIVKDKRIFQERFLRNAQQYVEKSSSKPIVFHDPHVFYCSGFVQQIYRINGIWIPAHSLAQQTKFGARINKFEHVETGDLVFFSSSSSNKVPAHVAIALNREKLLHASGDNHQVSVIDVNDDIRTHFMFATRLVSSV</sequence>
<feature type="domain" description="NlpC/P60" evidence="6">
    <location>
        <begin position="56"/>
        <end position="188"/>
    </location>
</feature>
<keyword evidence="8" id="KW-1185">Reference proteome</keyword>
<dbReference type="RefSeq" id="WP_380026574.1">
    <property type="nucleotide sequence ID" value="NZ_JBHSHC010000111.1"/>
</dbReference>
<evidence type="ECO:0000259" key="6">
    <source>
        <dbReference type="PROSITE" id="PS51935"/>
    </source>
</evidence>
<dbReference type="Gene3D" id="3.90.1720.10">
    <property type="entry name" value="endopeptidase domain like (from Nostoc punctiforme)"/>
    <property type="match status" value="1"/>
</dbReference>
<reference evidence="8" key="1">
    <citation type="journal article" date="2019" name="Int. J. Syst. Evol. Microbiol.">
        <title>The Global Catalogue of Microorganisms (GCM) 10K type strain sequencing project: providing services to taxonomists for standard genome sequencing and annotation.</title>
        <authorList>
            <consortium name="The Broad Institute Genomics Platform"/>
            <consortium name="The Broad Institute Genome Sequencing Center for Infectious Disease"/>
            <person name="Wu L."/>
            <person name="Ma J."/>
        </authorList>
    </citation>
    <scope>NUCLEOTIDE SEQUENCE [LARGE SCALE GENOMIC DNA]</scope>
    <source>
        <strain evidence="8">WYCCWR 12678</strain>
    </source>
</reference>
<evidence type="ECO:0000256" key="4">
    <source>
        <dbReference type="ARBA" id="ARBA00022807"/>
    </source>
</evidence>
<protein>
    <submittedName>
        <fullName evidence="7">C40 family peptidase</fullName>
    </submittedName>
</protein>
<gene>
    <name evidence="7" type="ORF">ACFO8Q_14855</name>
</gene>
<evidence type="ECO:0000313" key="8">
    <source>
        <dbReference type="Proteomes" id="UP001596002"/>
    </source>
</evidence>
<keyword evidence="3" id="KW-0378">Hydrolase</keyword>
<dbReference type="EMBL" id="JBHSHC010000111">
    <property type="protein sequence ID" value="MFC4768623.1"/>
    <property type="molecule type" value="Genomic_DNA"/>
</dbReference>
<keyword evidence="2" id="KW-0645">Protease</keyword>
<feature type="signal peptide" evidence="5">
    <location>
        <begin position="1"/>
        <end position="25"/>
    </location>
</feature>
<dbReference type="PANTHER" id="PTHR47053">
    <property type="entry name" value="MUREIN DD-ENDOPEPTIDASE MEPH-RELATED"/>
    <property type="match status" value="1"/>
</dbReference>
<dbReference type="PANTHER" id="PTHR47053:SF1">
    <property type="entry name" value="MUREIN DD-ENDOPEPTIDASE MEPH-RELATED"/>
    <property type="match status" value="1"/>
</dbReference>
<proteinExistence type="inferred from homology"/>
<name>A0ABV9Q4B5_9BACL</name>
<evidence type="ECO:0000256" key="2">
    <source>
        <dbReference type="ARBA" id="ARBA00022670"/>
    </source>
</evidence>
<evidence type="ECO:0000313" key="7">
    <source>
        <dbReference type="EMBL" id="MFC4768623.1"/>
    </source>
</evidence>
<keyword evidence="5" id="KW-0732">Signal</keyword>
<evidence type="ECO:0000256" key="5">
    <source>
        <dbReference type="SAM" id="SignalP"/>
    </source>
</evidence>
<organism evidence="7 8">
    <name type="scientific">Effusibacillus consociatus</name>
    <dbReference type="NCBI Taxonomy" id="1117041"/>
    <lineage>
        <taxon>Bacteria</taxon>
        <taxon>Bacillati</taxon>
        <taxon>Bacillota</taxon>
        <taxon>Bacilli</taxon>
        <taxon>Bacillales</taxon>
        <taxon>Alicyclobacillaceae</taxon>
        <taxon>Effusibacillus</taxon>
    </lineage>
</organism>
<accession>A0ABV9Q4B5</accession>
<dbReference type="InterPro" id="IPR000064">
    <property type="entry name" value="NLP_P60_dom"/>
</dbReference>
<dbReference type="PROSITE" id="PS51935">
    <property type="entry name" value="NLPC_P60"/>
    <property type="match status" value="1"/>
</dbReference>
<feature type="chain" id="PRO_5046831685" evidence="5">
    <location>
        <begin position="26"/>
        <end position="191"/>
    </location>
</feature>
<evidence type="ECO:0000256" key="1">
    <source>
        <dbReference type="ARBA" id="ARBA00007074"/>
    </source>
</evidence>
<dbReference type="InterPro" id="IPR051202">
    <property type="entry name" value="Peptidase_C40"/>
</dbReference>
<dbReference type="SUPFAM" id="SSF54001">
    <property type="entry name" value="Cysteine proteinases"/>
    <property type="match status" value="1"/>
</dbReference>
<dbReference type="Proteomes" id="UP001596002">
    <property type="component" value="Unassembled WGS sequence"/>
</dbReference>
<keyword evidence="4" id="KW-0788">Thiol protease</keyword>
<dbReference type="InterPro" id="IPR038765">
    <property type="entry name" value="Papain-like_cys_pep_sf"/>
</dbReference>
<evidence type="ECO:0000256" key="3">
    <source>
        <dbReference type="ARBA" id="ARBA00022801"/>
    </source>
</evidence>
<comment type="similarity">
    <text evidence="1">Belongs to the peptidase C40 family.</text>
</comment>
<dbReference type="Pfam" id="PF00877">
    <property type="entry name" value="NLPC_P60"/>
    <property type="match status" value="1"/>
</dbReference>